<proteinExistence type="predicted"/>
<dbReference type="PANTHER" id="PTHR42941">
    <property type="entry name" value="SLL1037 PROTEIN"/>
    <property type="match status" value="1"/>
</dbReference>
<accession>A0AB39BX49</accession>
<dbReference type="InterPro" id="IPR011852">
    <property type="entry name" value="TRAP_TAXI"/>
</dbReference>
<dbReference type="Pfam" id="PF16868">
    <property type="entry name" value="NMT1_3"/>
    <property type="match status" value="1"/>
</dbReference>
<feature type="chain" id="PRO_5044327582" evidence="1">
    <location>
        <begin position="20"/>
        <end position="342"/>
    </location>
</feature>
<organism evidence="2">
    <name type="scientific">Alkalihalophilus sp. As8PL</name>
    <dbReference type="NCBI Taxonomy" id="3237103"/>
    <lineage>
        <taxon>Bacteria</taxon>
        <taxon>Bacillati</taxon>
        <taxon>Bacillota</taxon>
        <taxon>Bacilli</taxon>
        <taxon>Bacillales</taxon>
        <taxon>Bacillaceae</taxon>
        <taxon>Alkalihalophilus</taxon>
    </lineage>
</organism>
<keyword evidence="1" id="KW-0732">Signal</keyword>
<dbReference type="RefSeq" id="WP_368505441.1">
    <property type="nucleotide sequence ID" value="NZ_CP162551.1"/>
</dbReference>
<sequence>MKKIILSTLLLFLLVALLAACGESEEVNSSTAEDSAVEQLEAPERFLRIGSGPMGSGWYPITTILSEVYMDNFSNLNVSQLEGGSVSNLRAMEVGDIEMSMNFTSDFADALNGSGTFEETLTKPTGIASLYPVYQTIATLADNDSIESIEDIVDKHIFLGPQDGGGPVAFWRMMEEYGIDEDVIKSSGGNISYGNYSDGASMLTDGNVDVIVAGGAPQVQALQEIELTRAVKVIPIDEDKLKSIEEKGYGISYDNLPAGSYKGLDEEIPTYTTIAMLTISSELPDSYVYDLTKLLWENMSIFEEQVPTRAVDFTLETVFDGVDPDTLHPGARQYYEEIGAIE</sequence>
<dbReference type="Gene3D" id="3.40.190.10">
    <property type="entry name" value="Periplasmic binding protein-like II"/>
    <property type="match status" value="2"/>
</dbReference>
<name>A0AB39BX49_9BACI</name>
<dbReference type="PROSITE" id="PS51257">
    <property type="entry name" value="PROKAR_LIPOPROTEIN"/>
    <property type="match status" value="1"/>
</dbReference>
<protein>
    <submittedName>
        <fullName evidence="2">TAXI family TRAP transporter solute-binding subunit</fullName>
    </submittedName>
</protein>
<dbReference type="NCBIfam" id="TIGR02122">
    <property type="entry name" value="TRAP_TAXI"/>
    <property type="match status" value="1"/>
</dbReference>
<evidence type="ECO:0000313" key="2">
    <source>
        <dbReference type="EMBL" id="XDI38115.1"/>
    </source>
</evidence>
<dbReference type="AlphaFoldDB" id="A0AB39BX49"/>
<dbReference type="SUPFAM" id="SSF53850">
    <property type="entry name" value="Periplasmic binding protein-like II"/>
    <property type="match status" value="1"/>
</dbReference>
<dbReference type="EMBL" id="CP162551">
    <property type="protein sequence ID" value="XDI38115.1"/>
    <property type="molecule type" value="Genomic_DNA"/>
</dbReference>
<reference evidence="2" key="1">
    <citation type="submission" date="2024-07" db="EMBL/GenBank/DDBJ databases">
        <title>Identification and characteristics of an arsenic-resistant bacterial isolate, which belongs to a novel species.</title>
        <authorList>
            <person name="Juszczyk A."/>
            <person name="Kowalczyk A."/>
            <person name="Was K."/>
            <person name="Kosowicz W."/>
            <person name="Budzyn A."/>
            <person name="Latowski D."/>
        </authorList>
    </citation>
    <scope>NUCLEOTIDE SEQUENCE</scope>
    <source>
        <strain evidence="2">As8PL</strain>
    </source>
</reference>
<gene>
    <name evidence="2" type="ORF">AB3N04_07275</name>
</gene>
<evidence type="ECO:0000256" key="1">
    <source>
        <dbReference type="SAM" id="SignalP"/>
    </source>
</evidence>
<dbReference type="PANTHER" id="PTHR42941:SF1">
    <property type="entry name" value="SLL1037 PROTEIN"/>
    <property type="match status" value="1"/>
</dbReference>
<feature type="signal peptide" evidence="1">
    <location>
        <begin position="1"/>
        <end position="19"/>
    </location>
</feature>